<evidence type="ECO:0000313" key="2">
    <source>
        <dbReference type="EMBL" id="KAJ1120273.1"/>
    </source>
</evidence>
<keyword evidence="3" id="KW-1185">Reference proteome</keyword>
<feature type="region of interest" description="Disordered" evidence="1">
    <location>
        <begin position="80"/>
        <end position="105"/>
    </location>
</feature>
<feature type="region of interest" description="Disordered" evidence="1">
    <location>
        <begin position="16"/>
        <end position="45"/>
    </location>
</feature>
<sequence>MLRELWVSVETTGAYVENPYDPHTYNQRPPGPTAASTPSLQSSDKWGNARVCTCAWICMLPGRPEVRLLRLCPKHQPRHVRHPLAPYLNGGTRNAQGQNDEQSNG</sequence>
<comment type="caution">
    <text evidence="2">The sequence shown here is derived from an EMBL/GenBank/DDBJ whole genome shotgun (WGS) entry which is preliminary data.</text>
</comment>
<evidence type="ECO:0000256" key="1">
    <source>
        <dbReference type="SAM" id="MobiDB-lite"/>
    </source>
</evidence>
<proteinExistence type="predicted"/>
<protein>
    <submittedName>
        <fullName evidence="2">Uncharacterized protein</fullName>
    </submittedName>
</protein>
<dbReference type="Proteomes" id="UP001066276">
    <property type="component" value="Chromosome 8"/>
</dbReference>
<dbReference type="EMBL" id="JANPWB010000012">
    <property type="protein sequence ID" value="KAJ1120273.1"/>
    <property type="molecule type" value="Genomic_DNA"/>
</dbReference>
<organism evidence="2 3">
    <name type="scientific">Pleurodeles waltl</name>
    <name type="common">Iberian ribbed newt</name>
    <dbReference type="NCBI Taxonomy" id="8319"/>
    <lineage>
        <taxon>Eukaryota</taxon>
        <taxon>Metazoa</taxon>
        <taxon>Chordata</taxon>
        <taxon>Craniata</taxon>
        <taxon>Vertebrata</taxon>
        <taxon>Euteleostomi</taxon>
        <taxon>Amphibia</taxon>
        <taxon>Batrachia</taxon>
        <taxon>Caudata</taxon>
        <taxon>Salamandroidea</taxon>
        <taxon>Salamandridae</taxon>
        <taxon>Pleurodelinae</taxon>
        <taxon>Pleurodeles</taxon>
    </lineage>
</organism>
<gene>
    <name evidence="2" type="ORF">NDU88_008447</name>
</gene>
<feature type="compositionally biased region" description="Polar residues" evidence="1">
    <location>
        <begin position="34"/>
        <end position="45"/>
    </location>
</feature>
<accession>A0AAV7P0X4</accession>
<dbReference type="AlphaFoldDB" id="A0AAV7P0X4"/>
<reference evidence="2" key="1">
    <citation type="journal article" date="2022" name="bioRxiv">
        <title>Sequencing and chromosome-scale assembly of the giantPleurodeles waltlgenome.</title>
        <authorList>
            <person name="Brown T."/>
            <person name="Elewa A."/>
            <person name="Iarovenko S."/>
            <person name="Subramanian E."/>
            <person name="Araus A.J."/>
            <person name="Petzold A."/>
            <person name="Susuki M."/>
            <person name="Suzuki K.-i.T."/>
            <person name="Hayashi T."/>
            <person name="Toyoda A."/>
            <person name="Oliveira C."/>
            <person name="Osipova E."/>
            <person name="Leigh N.D."/>
            <person name="Simon A."/>
            <person name="Yun M.H."/>
        </authorList>
    </citation>
    <scope>NUCLEOTIDE SEQUENCE</scope>
    <source>
        <strain evidence="2">20211129_DDA</strain>
        <tissue evidence="2">Liver</tissue>
    </source>
</reference>
<evidence type="ECO:0000313" key="3">
    <source>
        <dbReference type="Proteomes" id="UP001066276"/>
    </source>
</evidence>
<feature type="compositionally biased region" description="Polar residues" evidence="1">
    <location>
        <begin position="91"/>
        <end position="105"/>
    </location>
</feature>
<name>A0AAV7P0X4_PLEWA</name>